<evidence type="ECO:0000256" key="5">
    <source>
        <dbReference type="ARBA" id="ARBA00023136"/>
    </source>
</evidence>
<organism evidence="8 9">
    <name type="scientific">Theileria equi strain WA</name>
    <dbReference type="NCBI Taxonomy" id="1537102"/>
    <lineage>
        <taxon>Eukaryota</taxon>
        <taxon>Sar</taxon>
        <taxon>Alveolata</taxon>
        <taxon>Apicomplexa</taxon>
        <taxon>Aconoidasida</taxon>
        <taxon>Piroplasmida</taxon>
        <taxon>Theileriidae</taxon>
        <taxon>Theileria</taxon>
    </lineage>
</organism>
<keyword evidence="4 6" id="KW-1133">Transmembrane helix</keyword>
<dbReference type="EMBL" id="ACOU01000002">
    <property type="protein sequence ID" value="EKX73727.1"/>
    <property type="molecule type" value="Genomic_DNA"/>
</dbReference>
<dbReference type="RefSeq" id="XP_004833179.1">
    <property type="nucleotide sequence ID" value="XM_004833122.1"/>
</dbReference>
<feature type="transmembrane region" description="Helical" evidence="6">
    <location>
        <begin position="200"/>
        <end position="218"/>
    </location>
</feature>
<dbReference type="GO" id="GO:0016020">
    <property type="term" value="C:membrane"/>
    <property type="evidence" value="ECO:0007669"/>
    <property type="project" value="UniProtKB-SubCell"/>
</dbReference>
<keyword evidence="5 6" id="KW-0472">Membrane</keyword>
<keyword evidence="3 6" id="KW-0812">Transmembrane</keyword>
<comment type="subcellular location">
    <subcellularLocation>
        <location evidence="1">Membrane</location>
        <topology evidence="1">Single-pass membrane protein</topology>
    </subcellularLocation>
</comment>
<dbReference type="KEGG" id="beq:BEWA_037630"/>
<dbReference type="VEuPathDB" id="PiroplasmaDB:BEWA_037630"/>
<dbReference type="GO" id="GO:0005737">
    <property type="term" value="C:cytoplasm"/>
    <property type="evidence" value="ECO:0007669"/>
    <property type="project" value="UniProtKB-ARBA"/>
</dbReference>
<dbReference type="Proteomes" id="UP000031512">
    <property type="component" value="Unassembled WGS sequence"/>
</dbReference>
<keyword evidence="2" id="KW-0813">Transport</keyword>
<dbReference type="PANTHER" id="PTHR12791">
    <property type="entry name" value="GOLGI SNARE BET1-RELATED"/>
    <property type="match status" value="1"/>
</dbReference>
<dbReference type="eggNOG" id="ENOG502TNCF">
    <property type="taxonomic scope" value="Eukaryota"/>
</dbReference>
<dbReference type="AlphaFoldDB" id="L1LE72"/>
<reference evidence="8 9" key="1">
    <citation type="journal article" date="2012" name="BMC Genomics">
        <title>Comparative genomic analysis and phylogenetic position of Theileria equi.</title>
        <authorList>
            <person name="Kappmeyer L.S."/>
            <person name="Thiagarajan M."/>
            <person name="Herndon D.R."/>
            <person name="Ramsay J.D."/>
            <person name="Caler E."/>
            <person name="Djikeng A."/>
            <person name="Gillespie J.J."/>
            <person name="Lau A.O."/>
            <person name="Roalson E.H."/>
            <person name="Silva J.C."/>
            <person name="Silva M.G."/>
            <person name="Suarez C.E."/>
            <person name="Ueti M.W."/>
            <person name="Nene V.M."/>
            <person name="Mealey R.H."/>
            <person name="Knowles D.P."/>
            <person name="Brayton K.A."/>
        </authorList>
    </citation>
    <scope>NUCLEOTIDE SEQUENCE [LARGE SCALE GENOMIC DNA]</scope>
    <source>
        <strain evidence="8 9">WA</strain>
    </source>
</reference>
<dbReference type="PROSITE" id="PS50192">
    <property type="entry name" value="T_SNARE"/>
    <property type="match status" value="1"/>
</dbReference>
<comment type="caution">
    <text evidence="8">The sequence shown here is derived from an EMBL/GenBank/DDBJ whole genome shotgun (WGS) entry which is preliminary data.</text>
</comment>
<evidence type="ECO:0000256" key="1">
    <source>
        <dbReference type="ARBA" id="ARBA00004167"/>
    </source>
</evidence>
<evidence type="ECO:0000256" key="2">
    <source>
        <dbReference type="ARBA" id="ARBA00022448"/>
    </source>
</evidence>
<dbReference type="STRING" id="1537102.L1LE72"/>
<sequence>MNDLWNLDMQNAKTLIRDANEHATLYTSQMDKNEKRKYIPVIRAKVTSLKKTVNSLESMIRGIDTENMDPEILSSRRRDLDDTVCALKSLELLLRNSSSSEFPSTSYYDLPRDNEDLNTFSNSELVDYRDTMIKMQDDELDLLDTNASAIKNISSSIRDEVNLHTRLLGEVNTSMDVTQSLVTRNRERFNEVIRKSSKKFLMFIIVLLVVILLLVSLLL</sequence>
<evidence type="ECO:0000313" key="9">
    <source>
        <dbReference type="Proteomes" id="UP000031512"/>
    </source>
</evidence>
<dbReference type="Gene3D" id="1.20.5.110">
    <property type="match status" value="1"/>
</dbReference>
<proteinExistence type="predicted"/>
<evidence type="ECO:0000256" key="6">
    <source>
        <dbReference type="SAM" id="Phobius"/>
    </source>
</evidence>
<evidence type="ECO:0000259" key="7">
    <source>
        <dbReference type="PROSITE" id="PS50192"/>
    </source>
</evidence>
<gene>
    <name evidence="8" type="ORF">BEWA_037630</name>
</gene>
<dbReference type="OrthoDB" id="546861at2759"/>
<protein>
    <recommendedName>
        <fullName evidence="7">t-SNARE coiled-coil homology domain-containing protein</fullName>
    </recommendedName>
</protein>
<evidence type="ECO:0000313" key="8">
    <source>
        <dbReference type="EMBL" id="EKX73727.1"/>
    </source>
</evidence>
<dbReference type="SUPFAM" id="SSF58038">
    <property type="entry name" value="SNARE fusion complex"/>
    <property type="match status" value="1"/>
</dbReference>
<dbReference type="GeneID" id="15806650"/>
<evidence type="ECO:0000256" key="3">
    <source>
        <dbReference type="ARBA" id="ARBA00022692"/>
    </source>
</evidence>
<dbReference type="CDD" id="cd15841">
    <property type="entry name" value="SNARE_Qc"/>
    <property type="match status" value="1"/>
</dbReference>
<feature type="domain" description="T-SNARE coiled-coil homology" evidence="7">
    <location>
        <begin position="130"/>
        <end position="192"/>
    </location>
</feature>
<evidence type="ECO:0000256" key="4">
    <source>
        <dbReference type="ARBA" id="ARBA00022989"/>
    </source>
</evidence>
<dbReference type="InterPro" id="IPR000727">
    <property type="entry name" value="T_SNARE_dom"/>
</dbReference>
<keyword evidence="9" id="KW-1185">Reference proteome</keyword>
<accession>L1LE72</accession>
<dbReference type="GO" id="GO:0012505">
    <property type="term" value="C:endomembrane system"/>
    <property type="evidence" value="ECO:0007669"/>
    <property type="project" value="UniProtKB-ARBA"/>
</dbReference>
<name>L1LE72_THEEQ</name>